<dbReference type="OMA" id="NTWIKHK"/>
<dbReference type="GO" id="GO:0016705">
    <property type="term" value="F:oxidoreductase activity, acting on paired donors, with incorporation or reduction of molecular oxygen"/>
    <property type="evidence" value="ECO:0007669"/>
    <property type="project" value="InterPro"/>
</dbReference>
<evidence type="ECO:0000256" key="5">
    <source>
        <dbReference type="ARBA" id="ARBA00022723"/>
    </source>
</evidence>
<dbReference type="InterPro" id="IPR050665">
    <property type="entry name" value="Cytochrome_P450_Monooxygen"/>
</dbReference>
<evidence type="ECO:0000256" key="4">
    <source>
        <dbReference type="ARBA" id="ARBA00022692"/>
    </source>
</evidence>
<keyword evidence="10" id="KW-0472">Membrane</keyword>
<dbReference type="InterPro" id="IPR001128">
    <property type="entry name" value="Cyt_P450"/>
</dbReference>
<evidence type="ECO:0000256" key="1">
    <source>
        <dbReference type="ARBA" id="ARBA00004370"/>
    </source>
</evidence>
<keyword evidence="12" id="KW-1185">Reference proteome</keyword>
<dbReference type="Gene3D" id="1.10.630.10">
    <property type="entry name" value="Cytochrome P450"/>
    <property type="match status" value="1"/>
</dbReference>
<evidence type="ECO:0000256" key="7">
    <source>
        <dbReference type="ARBA" id="ARBA00023002"/>
    </source>
</evidence>
<dbReference type="STRING" id="49390.A0A068UYS6"/>
<reference evidence="12" key="1">
    <citation type="journal article" date="2014" name="Science">
        <title>The coffee genome provides insight into the convergent evolution of caffeine biosynthesis.</title>
        <authorList>
            <person name="Denoeud F."/>
            <person name="Carretero-Paulet L."/>
            <person name="Dereeper A."/>
            <person name="Droc G."/>
            <person name="Guyot R."/>
            <person name="Pietrella M."/>
            <person name="Zheng C."/>
            <person name="Alberti A."/>
            <person name="Anthony F."/>
            <person name="Aprea G."/>
            <person name="Aury J.M."/>
            <person name="Bento P."/>
            <person name="Bernard M."/>
            <person name="Bocs S."/>
            <person name="Campa C."/>
            <person name="Cenci A."/>
            <person name="Combes M.C."/>
            <person name="Crouzillat D."/>
            <person name="Da Silva C."/>
            <person name="Daddiego L."/>
            <person name="De Bellis F."/>
            <person name="Dussert S."/>
            <person name="Garsmeur O."/>
            <person name="Gayraud T."/>
            <person name="Guignon V."/>
            <person name="Jahn K."/>
            <person name="Jamilloux V."/>
            <person name="Joet T."/>
            <person name="Labadie K."/>
            <person name="Lan T."/>
            <person name="Leclercq J."/>
            <person name="Lepelley M."/>
            <person name="Leroy T."/>
            <person name="Li L.T."/>
            <person name="Librado P."/>
            <person name="Lopez L."/>
            <person name="Munoz A."/>
            <person name="Noel B."/>
            <person name="Pallavicini A."/>
            <person name="Perrotta G."/>
            <person name="Poncet V."/>
            <person name="Pot D."/>
            <person name="Priyono X."/>
            <person name="Rigoreau M."/>
            <person name="Rouard M."/>
            <person name="Rozas J."/>
            <person name="Tranchant-Dubreuil C."/>
            <person name="VanBuren R."/>
            <person name="Zhang Q."/>
            <person name="Andrade A.C."/>
            <person name="Argout X."/>
            <person name="Bertrand B."/>
            <person name="de Kochko A."/>
            <person name="Graziosi G."/>
            <person name="Henry R.J."/>
            <person name="Jayarama X."/>
            <person name="Ming R."/>
            <person name="Nagai C."/>
            <person name="Rounsley S."/>
            <person name="Sankoff D."/>
            <person name="Giuliano G."/>
            <person name="Albert V.A."/>
            <person name="Wincker P."/>
            <person name="Lashermes P."/>
        </authorList>
    </citation>
    <scope>NUCLEOTIDE SEQUENCE [LARGE SCALE GENOMIC DNA]</scope>
    <source>
        <strain evidence="12">cv. DH200-94</strain>
    </source>
</reference>
<dbReference type="GO" id="GO:0005506">
    <property type="term" value="F:iron ion binding"/>
    <property type="evidence" value="ECO:0007669"/>
    <property type="project" value="InterPro"/>
</dbReference>
<dbReference type="Proteomes" id="UP000295252">
    <property type="component" value="Chromosome X"/>
</dbReference>
<dbReference type="InterPro" id="IPR036396">
    <property type="entry name" value="Cyt_P450_sf"/>
</dbReference>
<dbReference type="GO" id="GO:0016020">
    <property type="term" value="C:membrane"/>
    <property type="evidence" value="ECO:0007669"/>
    <property type="project" value="UniProtKB-SubCell"/>
</dbReference>
<dbReference type="OrthoDB" id="1470350at2759"/>
<evidence type="ECO:0000256" key="3">
    <source>
        <dbReference type="ARBA" id="ARBA00022617"/>
    </source>
</evidence>
<evidence type="ECO:0000313" key="12">
    <source>
        <dbReference type="Proteomes" id="UP000295252"/>
    </source>
</evidence>
<keyword evidence="8" id="KW-0408">Iron</keyword>
<keyword evidence="6" id="KW-1133">Transmembrane helix</keyword>
<dbReference type="PhylomeDB" id="A0A068UYS6"/>
<accession>A0A068UYS6</accession>
<evidence type="ECO:0000256" key="8">
    <source>
        <dbReference type="ARBA" id="ARBA00023004"/>
    </source>
</evidence>
<evidence type="ECO:0000256" key="2">
    <source>
        <dbReference type="ARBA" id="ARBA00010617"/>
    </source>
</evidence>
<keyword evidence="4" id="KW-0812">Transmembrane</keyword>
<evidence type="ECO:0008006" key="13">
    <source>
        <dbReference type="Google" id="ProtNLM"/>
    </source>
</evidence>
<comment type="subcellular location">
    <subcellularLocation>
        <location evidence="1">Membrane</location>
    </subcellularLocation>
</comment>
<dbReference type="Gramene" id="CDP13462">
    <property type="protein sequence ID" value="CDP13462"/>
    <property type="gene ID" value="GSCOC_T00038418001"/>
</dbReference>
<protein>
    <recommendedName>
        <fullName evidence="13">Cytochrome P450</fullName>
    </recommendedName>
</protein>
<dbReference type="GO" id="GO:0004497">
    <property type="term" value="F:monooxygenase activity"/>
    <property type="evidence" value="ECO:0007669"/>
    <property type="project" value="UniProtKB-KW"/>
</dbReference>
<keyword evidence="9" id="KW-0503">Monooxygenase</keyword>
<evidence type="ECO:0000313" key="11">
    <source>
        <dbReference type="EMBL" id="CDP13462.1"/>
    </source>
</evidence>
<dbReference type="PANTHER" id="PTHR24282:SF148">
    <property type="entry name" value="CYTOCHROME P450 72A15-LIKE"/>
    <property type="match status" value="1"/>
</dbReference>
<keyword evidence="7" id="KW-0560">Oxidoreductase</keyword>
<dbReference type="PANTHER" id="PTHR24282">
    <property type="entry name" value="CYTOCHROME P450 FAMILY MEMBER"/>
    <property type="match status" value="1"/>
</dbReference>
<name>A0A068UYS6_COFCA</name>
<proteinExistence type="inferred from homology"/>
<evidence type="ECO:0000256" key="9">
    <source>
        <dbReference type="ARBA" id="ARBA00023033"/>
    </source>
</evidence>
<evidence type="ECO:0000256" key="10">
    <source>
        <dbReference type="ARBA" id="ARBA00023136"/>
    </source>
</evidence>
<keyword evidence="5" id="KW-0479">Metal-binding</keyword>
<dbReference type="Pfam" id="PF00067">
    <property type="entry name" value="p450"/>
    <property type="match status" value="1"/>
</dbReference>
<gene>
    <name evidence="11" type="ORF">GSCOC_T00038418001</name>
</gene>
<organism evidence="11 12">
    <name type="scientific">Coffea canephora</name>
    <name type="common">Robusta coffee</name>
    <dbReference type="NCBI Taxonomy" id="49390"/>
    <lineage>
        <taxon>Eukaryota</taxon>
        <taxon>Viridiplantae</taxon>
        <taxon>Streptophyta</taxon>
        <taxon>Embryophyta</taxon>
        <taxon>Tracheophyta</taxon>
        <taxon>Spermatophyta</taxon>
        <taxon>Magnoliopsida</taxon>
        <taxon>eudicotyledons</taxon>
        <taxon>Gunneridae</taxon>
        <taxon>Pentapetalae</taxon>
        <taxon>asterids</taxon>
        <taxon>lamiids</taxon>
        <taxon>Gentianales</taxon>
        <taxon>Rubiaceae</taxon>
        <taxon>Ixoroideae</taxon>
        <taxon>Gardenieae complex</taxon>
        <taxon>Bertiereae - Coffeeae clade</taxon>
        <taxon>Coffeeae</taxon>
        <taxon>Coffea</taxon>
    </lineage>
</organism>
<dbReference type="AlphaFoldDB" id="A0A068UYS6"/>
<keyword evidence="3" id="KW-0349">Heme</keyword>
<dbReference type="InParanoid" id="A0A068UYS6"/>
<dbReference type="GO" id="GO:0020037">
    <property type="term" value="F:heme binding"/>
    <property type="evidence" value="ECO:0007669"/>
    <property type="project" value="InterPro"/>
</dbReference>
<dbReference type="EMBL" id="HG739159">
    <property type="protein sequence ID" value="CDP13462.1"/>
    <property type="molecule type" value="Genomic_DNA"/>
</dbReference>
<evidence type="ECO:0000256" key="6">
    <source>
        <dbReference type="ARBA" id="ARBA00022989"/>
    </source>
</evidence>
<sequence length="308" mass="34897">MEAPTLMVLLSSFSALLASLCILKLVYSLWWRPKLIERELKQQGIGGTSYNFPYGDKLATKKLMLEAWSIPMSLNHEIIPRANPFLHQMVQTYGKVCLSWNGTMPRLILGKAELVRLILNNKNGHFQKTPLANLLTLGLSTLEGEKWAKHRRIITPAFHHEKLQKTGNGTGNFLQVDGWKKSVPSDGSSEIDINPEVQSHFADVIARTAFGRSYREGKKIIELRGILPPRFQISSKKNRRRYELDAQIKAMLRDVTCKKQKATQKGESRNGDLLGLLLQCKEQQGSDGNRRCNRGVQAVLLCWPRNHS</sequence>
<dbReference type="SUPFAM" id="SSF48264">
    <property type="entry name" value="Cytochrome P450"/>
    <property type="match status" value="1"/>
</dbReference>
<comment type="similarity">
    <text evidence="2">Belongs to the cytochrome P450 family.</text>
</comment>